<keyword evidence="2" id="KW-1185">Reference proteome</keyword>
<dbReference type="EMBL" id="JARRAG010000002">
    <property type="protein sequence ID" value="MDG3006437.1"/>
    <property type="molecule type" value="Genomic_DNA"/>
</dbReference>
<dbReference type="RefSeq" id="WP_277862734.1">
    <property type="nucleotide sequence ID" value="NZ_JARRAG010000002.1"/>
</dbReference>
<sequence>MTLERVFFKKGREHKPRLSAPRVPGHRDERYWTDEENQILSEHYPTKVLSCCANLLPARTKSAIYGQVGKLGLKRSGQQQKKSRSREEFAALDAKITEMWPTLKVPKGDLSGVKELARQLDEPRWVVSDRCTRLGLTRPRKKEPKWTAAEDELMKRVPLHDPDKCSEIFRAHGFTRTATAIMVRAKRINLSRRNTETFSARSAALVLGLDNKTVSEYCLKGIIKSSRRGTKRLPQQGGDAHSIERADLRQFVIEHLELIDFRKVDKFALVDLLVSVQNGRLE</sequence>
<evidence type="ECO:0000313" key="2">
    <source>
        <dbReference type="Proteomes" id="UP001216907"/>
    </source>
</evidence>
<dbReference type="Proteomes" id="UP001216907">
    <property type="component" value="Unassembled WGS sequence"/>
</dbReference>
<gene>
    <name evidence="1" type="ORF">PZE19_21915</name>
</gene>
<evidence type="ECO:0000313" key="1">
    <source>
        <dbReference type="EMBL" id="MDG3006437.1"/>
    </source>
</evidence>
<accession>A0ABT6FFY5</accession>
<evidence type="ECO:0008006" key="3">
    <source>
        <dbReference type="Google" id="ProtNLM"/>
    </source>
</evidence>
<name>A0ABT6FFY5_9BACT</name>
<organism evidence="1 2">
    <name type="scientific">Paludisphaera mucosa</name>
    <dbReference type="NCBI Taxonomy" id="3030827"/>
    <lineage>
        <taxon>Bacteria</taxon>
        <taxon>Pseudomonadati</taxon>
        <taxon>Planctomycetota</taxon>
        <taxon>Planctomycetia</taxon>
        <taxon>Isosphaerales</taxon>
        <taxon>Isosphaeraceae</taxon>
        <taxon>Paludisphaera</taxon>
    </lineage>
</organism>
<comment type="caution">
    <text evidence="1">The sequence shown here is derived from an EMBL/GenBank/DDBJ whole genome shotgun (WGS) entry which is preliminary data.</text>
</comment>
<proteinExistence type="predicted"/>
<protein>
    <recommendedName>
        <fullName evidence="3">Myb-like domain-containing protein</fullName>
    </recommendedName>
</protein>
<reference evidence="1 2" key="1">
    <citation type="submission" date="2023-03" db="EMBL/GenBank/DDBJ databases">
        <title>Paludisphaera mucosa sp. nov. a novel planctomycete from northern fen.</title>
        <authorList>
            <person name="Ivanova A."/>
        </authorList>
    </citation>
    <scope>NUCLEOTIDE SEQUENCE [LARGE SCALE GENOMIC DNA]</scope>
    <source>
        <strain evidence="1 2">Pla2</strain>
    </source>
</reference>